<dbReference type="AlphaFoldDB" id="A0A4Z2HQ49"/>
<comment type="caution">
    <text evidence="1">The sequence shown here is derived from an EMBL/GenBank/DDBJ whole genome shotgun (WGS) entry which is preliminary data.</text>
</comment>
<reference evidence="1 2" key="1">
    <citation type="submission" date="2019-03" db="EMBL/GenBank/DDBJ databases">
        <title>First draft genome of Liparis tanakae, snailfish: a comprehensive survey of snailfish specific genes.</title>
        <authorList>
            <person name="Kim W."/>
            <person name="Song I."/>
            <person name="Jeong J.-H."/>
            <person name="Kim D."/>
            <person name="Kim S."/>
            <person name="Ryu S."/>
            <person name="Song J.Y."/>
            <person name="Lee S.K."/>
        </authorList>
    </citation>
    <scope>NUCLEOTIDE SEQUENCE [LARGE SCALE GENOMIC DNA]</scope>
    <source>
        <tissue evidence="1">Muscle</tissue>
    </source>
</reference>
<proteinExistence type="predicted"/>
<protein>
    <submittedName>
        <fullName evidence="1">Uncharacterized protein</fullName>
    </submittedName>
</protein>
<keyword evidence="2" id="KW-1185">Reference proteome</keyword>
<evidence type="ECO:0000313" key="2">
    <source>
        <dbReference type="Proteomes" id="UP000314294"/>
    </source>
</evidence>
<dbReference type="EMBL" id="SRLO01000204">
    <property type="protein sequence ID" value="TNN67385.1"/>
    <property type="molecule type" value="Genomic_DNA"/>
</dbReference>
<name>A0A4Z2HQ49_9TELE</name>
<sequence length="87" mass="9795">MAGKMKMDAKRHSEEIAPGSPSCWRRYRLVLKMRATPASVSTQVSAHCFSAVSREWWMRMLPPPDSIFSLSAVVDDALTQSSSWYST</sequence>
<gene>
    <name evidence="1" type="ORF">EYF80_022330</name>
</gene>
<evidence type="ECO:0000313" key="1">
    <source>
        <dbReference type="EMBL" id="TNN67385.1"/>
    </source>
</evidence>
<accession>A0A4Z2HQ49</accession>
<organism evidence="1 2">
    <name type="scientific">Liparis tanakae</name>
    <name type="common">Tanaka's snailfish</name>
    <dbReference type="NCBI Taxonomy" id="230148"/>
    <lineage>
        <taxon>Eukaryota</taxon>
        <taxon>Metazoa</taxon>
        <taxon>Chordata</taxon>
        <taxon>Craniata</taxon>
        <taxon>Vertebrata</taxon>
        <taxon>Euteleostomi</taxon>
        <taxon>Actinopterygii</taxon>
        <taxon>Neopterygii</taxon>
        <taxon>Teleostei</taxon>
        <taxon>Neoteleostei</taxon>
        <taxon>Acanthomorphata</taxon>
        <taxon>Eupercaria</taxon>
        <taxon>Perciformes</taxon>
        <taxon>Cottioidei</taxon>
        <taxon>Cottales</taxon>
        <taxon>Liparidae</taxon>
        <taxon>Liparis</taxon>
    </lineage>
</organism>
<dbReference type="Proteomes" id="UP000314294">
    <property type="component" value="Unassembled WGS sequence"/>
</dbReference>